<dbReference type="EMBL" id="JANPWB010000011">
    <property type="protein sequence ID" value="KAJ1128565.1"/>
    <property type="molecule type" value="Genomic_DNA"/>
</dbReference>
<reference evidence="1" key="1">
    <citation type="journal article" date="2022" name="bioRxiv">
        <title>Sequencing and chromosome-scale assembly of the giantPleurodeles waltlgenome.</title>
        <authorList>
            <person name="Brown T."/>
            <person name="Elewa A."/>
            <person name="Iarovenko S."/>
            <person name="Subramanian E."/>
            <person name="Araus A.J."/>
            <person name="Petzold A."/>
            <person name="Susuki M."/>
            <person name="Suzuki K.-i.T."/>
            <person name="Hayashi T."/>
            <person name="Toyoda A."/>
            <person name="Oliveira C."/>
            <person name="Osipova E."/>
            <person name="Leigh N.D."/>
            <person name="Simon A."/>
            <person name="Yun M.H."/>
        </authorList>
    </citation>
    <scope>NUCLEOTIDE SEQUENCE</scope>
    <source>
        <strain evidence="1">20211129_DDA</strain>
        <tissue evidence="1">Liver</tissue>
    </source>
</reference>
<comment type="caution">
    <text evidence="1">The sequence shown here is derived from an EMBL/GenBank/DDBJ whole genome shotgun (WGS) entry which is preliminary data.</text>
</comment>
<name>A0AAV7PKB8_PLEWA</name>
<accession>A0AAV7PKB8</accession>
<dbReference type="Proteomes" id="UP001066276">
    <property type="component" value="Chromosome 7"/>
</dbReference>
<proteinExistence type="predicted"/>
<evidence type="ECO:0000313" key="2">
    <source>
        <dbReference type="Proteomes" id="UP001066276"/>
    </source>
</evidence>
<dbReference type="AlphaFoldDB" id="A0AAV7PKB8"/>
<evidence type="ECO:0000313" key="1">
    <source>
        <dbReference type="EMBL" id="KAJ1128565.1"/>
    </source>
</evidence>
<sequence>MFHEPGMAGGQLLLSCSWRIGSGDAETRAWVGLRSAPKTLHGRRVAFRRQLFPSQSQRWWVGGSSRAGTGDGWRAAPLSGAKVVDPVKRRPGLC</sequence>
<organism evidence="1 2">
    <name type="scientific">Pleurodeles waltl</name>
    <name type="common">Iberian ribbed newt</name>
    <dbReference type="NCBI Taxonomy" id="8319"/>
    <lineage>
        <taxon>Eukaryota</taxon>
        <taxon>Metazoa</taxon>
        <taxon>Chordata</taxon>
        <taxon>Craniata</taxon>
        <taxon>Vertebrata</taxon>
        <taxon>Euteleostomi</taxon>
        <taxon>Amphibia</taxon>
        <taxon>Batrachia</taxon>
        <taxon>Caudata</taxon>
        <taxon>Salamandroidea</taxon>
        <taxon>Salamandridae</taxon>
        <taxon>Pleurodelinae</taxon>
        <taxon>Pleurodeles</taxon>
    </lineage>
</organism>
<protein>
    <submittedName>
        <fullName evidence="1">Uncharacterized protein</fullName>
    </submittedName>
</protein>
<gene>
    <name evidence="1" type="ORF">NDU88_006942</name>
</gene>
<keyword evidence="2" id="KW-1185">Reference proteome</keyword>